<dbReference type="EMBL" id="DF237136">
    <property type="protein sequence ID" value="GAQ84389.1"/>
    <property type="molecule type" value="Genomic_DNA"/>
</dbReference>
<organism evidence="9 10">
    <name type="scientific">Klebsormidium nitens</name>
    <name type="common">Green alga</name>
    <name type="synonym">Ulothrix nitens</name>
    <dbReference type="NCBI Taxonomy" id="105231"/>
    <lineage>
        <taxon>Eukaryota</taxon>
        <taxon>Viridiplantae</taxon>
        <taxon>Streptophyta</taxon>
        <taxon>Klebsormidiophyceae</taxon>
        <taxon>Klebsormidiales</taxon>
        <taxon>Klebsormidiaceae</taxon>
        <taxon>Klebsormidium</taxon>
    </lineage>
</organism>
<proteinExistence type="predicted"/>
<evidence type="ECO:0000256" key="5">
    <source>
        <dbReference type="ARBA" id="ARBA00023136"/>
    </source>
</evidence>
<evidence type="ECO:0000313" key="10">
    <source>
        <dbReference type="Proteomes" id="UP000054558"/>
    </source>
</evidence>
<evidence type="ECO:0000256" key="1">
    <source>
        <dbReference type="ARBA" id="ARBA00004141"/>
    </source>
</evidence>
<keyword evidence="5 7" id="KW-0472">Membrane</keyword>
<evidence type="ECO:0000256" key="7">
    <source>
        <dbReference type="SAM" id="Phobius"/>
    </source>
</evidence>
<feature type="transmembrane region" description="Helical" evidence="7">
    <location>
        <begin position="228"/>
        <end position="255"/>
    </location>
</feature>
<feature type="region of interest" description="Disordered" evidence="6">
    <location>
        <begin position="1"/>
        <end position="35"/>
    </location>
</feature>
<dbReference type="GO" id="GO:0006829">
    <property type="term" value="P:zinc ion transport"/>
    <property type="evidence" value="ECO:0000318"/>
    <property type="project" value="GO_Central"/>
</dbReference>
<comment type="subcellular location">
    <subcellularLocation>
        <location evidence="1">Membrane</location>
        <topology evidence="1">Multi-pass membrane protein</topology>
    </subcellularLocation>
</comment>
<feature type="transmembrane region" description="Helical" evidence="7">
    <location>
        <begin position="82"/>
        <end position="103"/>
    </location>
</feature>
<dbReference type="NCBIfam" id="TIGR01297">
    <property type="entry name" value="CDF"/>
    <property type="match status" value="1"/>
</dbReference>
<evidence type="ECO:0000313" key="9">
    <source>
        <dbReference type="EMBL" id="GAQ84389.1"/>
    </source>
</evidence>
<protein>
    <recommendedName>
        <fullName evidence="8">Cation efflux protein transmembrane domain-containing protein</fullName>
    </recommendedName>
</protein>
<dbReference type="Gene3D" id="1.20.1510.10">
    <property type="entry name" value="Cation efflux protein transmembrane domain"/>
    <property type="match status" value="1"/>
</dbReference>
<accession>A0A1Y1I4P1</accession>
<keyword evidence="4 7" id="KW-1133">Transmembrane helix</keyword>
<keyword evidence="3 7" id="KW-0812">Transmembrane</keyword>
<dbReference type="GO" id="GO:0016020">
    <property type="term" value="C:membrane"/>
    <property type="evidence" value="ECO:0007669"/>
    <property type="project" value="UniProtKB-SubCell"/>
</dbReference>
<dbReference type="SUPFAM" id="SSF161111">
    <property type="entry name" value="Cation efflux protein transmembrane domain-like"/>
    <property type="match status" value="1"/>
</dbReference>
<evidence type="ECO:0000256" key="4">
    <source>
        <dbReference type="ARBA" id="ARBA00022989"/>
    </source>
</evidence>
<dbReference type="AlphaFoldDB" id="A0A1Y1I4P1"/>
<sequence length="423" mass="46080">MEARWQSNVERRQAAGLSPLKHNDEEETQVSRQSSWAVGRYESTQAKPPLHVFPEAFNAPRTPPPTAAEIQKQVVVDHSEHAVNVALMINGVVFFGKLLVYFWTSSDVMLAEAVHSLADIANQALLAYGIYLSRRAPDKWHPYGYGKDRFIWALISATGIFCCGAGINIVHGVHCLMAPEPVANIGLGLAVLAASGLAEGGSFWVAYKAVRDSAKAENMPTIKYLWAGLDPTAVAVLMEDGAAVIGLGVAAAALVATHATGNPVYDAIGSIGVGVLLGGVAAFLIQRNRSALLGRSMDEHEMQELMHLLKADPVVHAIYDAKSEVIGPGEFRFKAEIDFRGHVVVRHFLQRAGHRQVLDHFEKALANNTDAAVEEALEQYGTAIVQSIGDEVDRLEQVIQRKVPEMRHVDIEVHSRFGKSAYR</sequence>
<feature type="compositionally biased region" description="Basic and acidic residues" evidence="6">
    <location>
        <begin position="1"/>
        <end position="13"/>
    </location>
</feature>
<evidence type="ECO:0000256" key="3">
    <source>
        <dbReference type="ARBA" id="ARBA00022692"/>
    </source>
</evidence>
<dbReference type="InterPro" id="IPR027469">
    <property type="entry name" value="Cation_efflux_TMD_sf"/>
</dbReference>
<dbReference type="OMA" id="GIQNLWT"/>
<name>A0A1Y1I4P1_KLENI</name>
<dbReference type="STRING" id="105231.A0A1Y1I4P1"/>
<feature type="transmembrane region" description="Helical" evidence="7">
    <location>
        <begin position="151"/>
        <end position="173"/>
    </location>
</feature>
<dbReference type="PANTHER" id="PTHR13414">
    <property type="entry name" value="HUEL-CATION TRANSPORTER"/>
    <property type="match status" value="1"/>
</dbReference>
<dbReference type="GO" id="GO:0008324">
    <property type="term" value="F:monoatomic cation transmembrane transporter activity"/>
    <property type="evidence" value="ECO:0007669"/>
    <property type="project" value="InterPro"/>
</dbReference>
<dbReference type="Proteomes" id="UP000054558">
    <property type="component" value="Unassembled WGS sequence"/>
</dbReference>
<evidence type="ECO:0000256" key="2">
    <source>
        <dbReference type="ARBA" id="ARBA00022448"/>
    </source>
</evidence>
<keyword evidence="2" id="KW-0813">Transport</keyword>
<dbReference type="InterPro" id="IPR058533">
    <property type="entry name" value="Cation_efflux_TM"/>
</dbReference>
<gene>
    <name evidence="9" type="ORF">KFL_001870105</name>
</gene>
<reference evidence="9 10" key="1">
    <citation type="journal article" date="2014" name="Nat. Commun.">
        <title>Klebsormidium flaccidum genome reveals primary factors for plant terrestrial adaptation.</title>
        <authorList>
            <person name="Hori K."/>
            <person name="Maruyama F."/>
            <person name="Fujisawa T."/>
            <person name="Togashi T."/>
            <person name="Yamamoto N."/>
            <person name="Seo M."/>
            <person name="Sato S."/>
            <person name="Yamada T."/>
            <person name="Mori H."/>
            <person name="Tajima N."/>
            <person name="Moriyama T."/>
            <person name="Ikeuchi M."/>
            <person name="Watanabe M."/>
            <person name="Wada H."/>
            <person name="Kobayashi K."/>
            <person name="Saito M."/>
            <person name="Masuda T."/>
            <person name="Sasaki-Sekimoto Y."/>
            <person name="Mashiguchi K."/>
            <person name="Awai K."/>
            <person name="Shimojima M."/>
            <person name="Masuda S."/>
            <person name="Iwai M."/>
            <person name="Nobusawa T."/>
            <person name="Narise T."/>
            <person name="Kondo S."/>
            <person name="Saito H."/>
            <person name="Sato R."/>
            <person name="Murakawa M."/>
            <person name="Ihara Y."/>
            <person name="Oshima-Yamada Y."/>
            <person name="Ohtaka K."/>
            <person name="Satoh M."/>
            <person name="Sonobe K."/>
            <person name="Ishii M."/>
            <person name="Ohtani R."/>
            <person name="Kanamori-Sato M."/>
            <person name="Honoki R."/>
            <person name="Miyazaki D."/>
            <person name="Mochizuki H."/>
            <person name="Umetsu J."/>
            <person name="Higashi K."/>
            <person name="Shibata D."/>
            <person name="Kamiya Y."/>
            <person name="Sato N."/>
            <person name="Nakamura Y."/>
            <person name="Tabata S."/>
            <person name="Ida S."/>
            <person name="Kurokawa K."/>
            <person name="Ohta H."/>
        </authorList>
    </citation>
    <scope>NUCLEOTIDE SEQUENCE [LARGE SCALE GENOMIC DNA]</scope>
    <source>
        <strain evidence="9 10">NIES-2285</strain>
    </source>
</reference>
<dbReference type="InterPro" id="IPR002524">
    <property type="entry name" value="Cation_efflux"/>
</dbReference>
<evidence type="ECO:0000259" key="8">
    <source>
        <dbReference type="Pfam" id="PF01545"/>
    </source>
</evidence>
<feature type="transmembrane region" description="Helical" evidence="7">
    <location>
        <begin position="185"/>
        <end position="207"/>
    </location>
</feature>
<dbReference type="OrthoDB" id="435980at2759"/>
<evidence type="ECO:0000256" key="6">
    <source>
        <dbReference type="SAM" id="MobiDB-lite"/>
    </source>
</evidence>
<keyword evidence="10" id="KW-1185">Reference proteome</keyword>
<dbReference type="PANTHER" id="PTHR13414:SF9">
    <property type="entry name" value="PROTON-COUPLED ZINC ANTIPORTER SLC30A9, MITOCHONDRIAL"/>
    <property type="match status" value="1"/>
</dbReference>
<feature type="domain" description="Cation efflux protein transmembrane" evidence="8">
    <location>
        <begin position="85"/>
        <end position="293"/>
    </location>
</feature>
<feature type="transmembrane region" description="Helical" evidence="7">
    <location>
        <begin position="267"/>
        <end position="285"/>
    </location>
</feature>
<dbReference type="GO" id="GO:0005783">
    <property type="term" value="C:endoplasmic reticulum"/>
    <property type="evidence" value="ECO:0000318"/>
    <property type="project" value="GO_Central"/>
</dbReference>
<dbReference type="Pfam" id="PF01545">
    <property type="entry name" value="Cation_efflux"/>
    <property type="match status" value="1"/>
</dbReference>
<dbReference type="InterPro" id="IPR040177">
    <property type="entry name" value="SLC30A9"/>
</dbReference>
<dbReference type="GO" id="GO:0006882">
    <property type="term" value="P:intracellular zinc ion homeostasis"/>
    <property type="evidence" value="ECO:0000318"/>
    <property type="project" value="GO_Central"/>
</dbReference>